<dbReference type="InterPro" id="IPR023148">
    <property type="entry name" value="tRNA_m1G_MeTrfase_C_sf"/>
</dbReference>
<dbReference type="InterPro" id="IPR016009">
    <property type="entry name" value="tRNA_MeTrfase_TRMD/TRM10"/>
</dbReference>
<dbReference type="CDD" id="cd18080">
    <property type="entry name" value="TrmD-like"/>
    <property type="match status" value="1"/>
</dbReference>
<keyword evidence="9 15" id="KW-0808">Transferase</keyword>
<evidence type="ECO:0000256" key="14">
    <source>
        <dbReference type="ARBA" id="ARBA00047783"/>
    </source>
</evidence>
<keyword evidence="11 15" id="KW-0819">tRNA processing</keyword>
<dbReference type="EC" id="2.1.1.228" evidence="5 15"/>
<evidence type="ECO:0000259" key="18">
    <source>
        <dbReference type="Pfam" id="PF01746"/>
    </source>
</evidence>
<name>A0A7C1DG74_UNCKA</name>
<dbReference type="PANTHER" id="PTHR46417:SF1">
    <property type="entry name" value="TRNA (GUANINE-N(1)-)-METHYLTRANSFERASE"/>
    <property type="match status" value="1"/>
</dbReference>
<dbReference type="InterPro" id="IPR029028">
    <property type="entry name" value="Alpha/beta_knot_MTases"/>
</dbReference>
<dbReference type="EMBL" id="DSDM01000023">
    <property type="protein sequence ID" value="HDQ88604.1"/>
    <property type="molecule type" value="Genomic_DNA"/>
</dbReference>
<evidence type="ECO:0000256" key="7">
    <source>
        <dbReference type="ARBA" id="ARBA00022490"/>
    </source>
</evidence>
<dbReference type="Proteomes" id="UP000886066">
    <property type="component" value="Unassembled WGS sequence"/>
</dbReference>
<dbReference type="GO" id="GO:0002939">
    <property type="term" value="P:tRNA N1-guanine methylation"/>
    <property type="evidence" value="ECO:0007669"/>
    <property type="project" value="TreeGrafter"/>
</dbReference>
<evidence type="ECO:0000256" key="11">
    <source>
        <dbReference type="ARBA" id="ARBA00022694"/>
    </source>
</evidence>
<comment type="subcellular location">
    <subcellularLocation>
        <location evidence="2 15 17">Cytoplasm</location>
    </subcellularLocation>
</comment>
<dbReference type="Gene3D" id="1.10.1270.20">
    <property type="entry name" value="tRNA(m1g37)methyltransferase, domain 2"/>
    <property type="match status" value="1"/>
</dbReference>
<dbReference type="Gene3D" id="3.40.1280.10">
    <property type="match status" value="1"/>
</dbReference>
<evidence type="ECO:0000256" key="3">
    <source>
        <dbReference type="ARBA" id="ARBA00007630"/>
    </source>
</evidence>
<feature type="binding site" evidence="15 16">
    <location>
        <position position="119"/>
    </location>
    <ligand>
        <name>S-adenosyl-L-methionine</name>
        <dbReference type="ChEBI" id="CHEBI:59789"/>
    </ligand>
</feature>
<dbReference type="NCBIfam" id="TIGR00088">
    <property type="entry name" value="trmD"/>
    <property type="match status" value="1"/>
</dbReference>
<evidence type="ECO:0000256" key="12">
    <source>
        <dbReference type="ARBA" id="ARBA00029736"/>
    </source>
</evidence>
<evidence type="ECO:0000256" key="10">
    <source>
        <dbReference type="ARBA" id="ARBA00022691"/>
    </source>
</evidence>
<evidence type="ECO:0000256" key="15">
    <source>
        <dbReference type="HAMAP-Rule" id="MF_00605"/>
    </source>
</evidence>
<dbReference type="InterPro" id="IPR002649">
    <property type="entry name" value="tRNA_m1G_MeTrfase_TrmD"/>
</dbReference>
<comment type="function">
    <text evidence="1 15 17">Specifically methylates guanosine-37 in various tRNAs.</text>
</comment>
<organism evidence="19">
    <name type="scientific">candidate division WWE3 bacterium</name>
    <dbReference type="NCBI Taxonomy" id="2053526"/>
    <lineage>
        <taxon>Bacteria</taxon>
        <taxon>Katanobacteria</taxon>
    </lineage>
</organism>
<accession>A0A7C1DG74</accession>
<evidence type="ECO:0000256" key="8">
    <source>
        <dbReference type="ARBA" id="ARBA00022603"/>
    </source>
</evidence>
<evidence type="ECO:0000256" key="2">
    <source>
        <dbReference type="ARBA" id="ARBA00004496"/>
    </source>
</evidence>
<dbReference type="GO" id="GO:0005829">
    <property type="term" value="C:cytosol"/>
    <property type="evidence" value="ECO:0007669"/>
    <property type="project" value="TreeGrafter"/>
</dbReference>
<keyword evidence="10 15" id="KW-0949">S-adenosyl-L-methionine</keyword>
<feature type="binding site" evidence="15 16">
    <location>
        <begin position="139"/>
        <end position="144"/>
    </location>
    <ligand>
        <name>S-adenosyl-L-methionine</name>
        <dbReference type="ChEBI" id="CHEBI:59789"/>
    </ligand>
</feature>
<evidence type="ECO:0000256" key="6">
    <source>
        <dbReference type="ARBA" id="ARBA00014679"/>
    </source>
</evidence>
<keyword evidence="8 15" id="KW-0489">Methyltransferase</keyword>
<dbReference type="PANTHER" id="PTHR46417">
    <property type="entry name" value="TRNA (GUANINE-N(1)-)-METHYLTRANSFERASE"/>
    <property type="match status" value="1"/>
</dbReference>
<evidence type="ECO:0000256" key="4">
    <source>
        <dbReference type="ARBA" id="ARBA00011738"/>
    </source>
</evidence>
<gene>
    <name evidence="15 19" type="primary">trmD</name>
    <name evidence="19" type="ORF">ENN92_00425</name>
</gene>
<proteinExistence type="inferred from homology"/>
<evidence type="ECO:0000256" key="16">
    <source>
        <dbReference type="PIRSR" id="PIRSR000386-1"/>
    </source>
</evidence>
<comment type="subunit">
    <text evidence="4 15 17">Homodimer.</text>
</comment>
<dbReference type="PIRSF" id="PIRSF000386">
    <property type="entry name" value="tRNA_mtase"/>
    <property type="match status" value="1"/>
</dbReference>
<dbReference type="HAMAP" id="MF_00605">
    <property type="entry name" value="TrmD"/>
    <property type="match status" value="1"/>
</dbReference>
<protein>
    <recommendedName>
        <fullName evidence="6 15">tRNA (guanine-N(1)-)-methyltransferase</fullName>
        <ecNumber evidence="5 15">2.1.1.228</ecNumber>
    </recommendedName>
    <alternativeName>
        <fullName evidence="12 15">M1G-methyltransferase</fullName>
    </alternativeName>
    <alternativeName>
        <fullName evidence="13 15">tRNA [GM37] methyltransferase</fullName>
    </alternativeName>
</protein>
<comment type="catalytic activity">
    <reaction evidence="14 15 17">
        <text>guanosine(37) in tRNA + S-adenosyl-L-methionine = N(1)-methylguanosine(37) in tRNA + S-adenosyl-L-homocysteine + H(+)</text>
        <dbReference type="Rhea" id="RHEA:36899"/>
        <dbReference type="Rhea" id="RHEA-COMP:10145"/>
        <dbReference type="Rhea" id="RHEA-COMP:10147"/>
        <dbReference type="ChEBI" id="CHEBI:15378"/>
        <dbReference type="ChEBI" id="CHEBI:57856"/>
        <dbReference type="ChEBI" id="CHEBI:59789"/>
        <dbReference type="ChEBI" id="CHEBI:73542"/>
        <dbReference type="ChEBI" id="CHEBI:74269"/>
        <dbReference type="EC" id="2.1.1.228"/>
    </reaction>
</comment>
<comment type="caution">
    <text evidence="19">The sequence shown here is derived from an EMBL/GenBank/DDBJ whole genome shotgun (WGS) entry which is preliminary data.</text>
</comment>
<dbReference type="Pfam" id="PF01746">
    <property type="entry name" value="tRNA_m1G_MT"/>
    <property type="match status" value="1"/>
</dbReference>
<dbReference type="AlphaFoldDB" id="A0A7C1DG74"/>
<sequence length="238" mass="26569">MIIFNVITLFPELFDAFLQHLPFSRAIEKGIIQINLIQLRDFAIDERGTVDGRPFGGGVGMLLRIEPVYKALESVHNSVGTVKKEEKTSIIALAPSGKKFTQEKSQQLTKKEVITLICGRYEGMDERIKTHLATEVISVGDYVLSGGELPALTIMETVTRLLPGVLEKEEAIAIESFSRELGNGGHRESGSVEFPQYTRPKEFKGLKVPEVLLSGNHGEILKWRESTKNFNDRNKKVS</sequence>
<evidence type="ECO:0000313" key="19">
    <source>
        <dbReference type="EMBL" id="HDQ88604.1"/>
    </source>
</evidence>
<evidence type="ECO:0000256" key="1">
    <source>
        <dbReference type="ARBA" id="ARBA00002634"/>
    </source>
</evidence>
<dbReference type="SUPFAM" id="SSF75217">
    <property type="entry name" value="alpha/beta knot"/>
    <property type="match status" value="1"/>
</dbReference>
<comment type="similarity">
    <text evidence="3 15 17">Belongs to the RNA methyltransferase TrmD family.</text>
</comment>
<reference evidence="19" key="1">
    <citation type="journal article" date="2020" name="mSystems">
        <title>Genome- and Community-Level Interaction Insights into Carbon Utilization and Element Cycling Functions of Hydrothermarchaeota in Hydrothermal Sediment.</title>
        <authorList>
            <person name="Zhou Z."/>
            <person name="Liu Y."/>
            <person name="Xu W."/>
            <person name="Pan J."/>
            <person name="Luo Z.H."/>
            <person name="Li M."/>
        </authorList>
    </citation>
    <scope>NUCLEOTIDE SEQUENCE [LARGE SCALE GENOMIC DNA]</scope>
    <source>
        <strain evidence="19">SpSt-1219</strain>
    </source>
</reference>
<evidence type="ECO:0000256" key="9">
    <source>
        <dbReference type="ARBA" id="ARBA00022679"/>
    </source>
</evidence>
<dbReference type="NCBIfam" id="NF000648">
    <property type="entry name" value="PRK00026.1"/>
    <property type="match status" value="1"/>
</dbReference>
<feature type="domain" description="tRNA methyltransferase TRMD/TRM10-type" evidence="18">
    <location>
        <begin position="4"/>
        <end position="230"/>
    </location>
</feature>
<keyword evidence="7 15" id="KW-0963">Cytoplasm</keyword>
<evidence type="ECO:0000256" key="17">
    <source>
        <dbReference type="RuleBase" id="RU003464"/>
    </source>
</evidence>
<evidence type="ECO:0000256" key="13">
    <source>
        <dbReference type="ARBA" id="ARBA00033392"/>
    </source>
</evidence>
<evidence type="ECO:0000256" key="5">
    <source>
        <dbReference type="ARBA" id="ARBA00012807"/>
    </source>
</evidence>
<dbReference type="GO" id="GO:0052906">
    <property type="term" value="F:tRNA (guanine(37)-N1)-methyltransferase activity"/>
    <property type="evidence" value="ECO:0007669"/>
    <property type="project" value="UniProtKB-UniRule"/>
</dbReference>
<dbReference type="InterPro" id="IPR029026">
    <property type="entry name" value="tRNA_m1G_MTases_N"/>
</dbReference>